<keyword evidence="3 6" id="KW-0694">RNA-binding</keyword>
<feature type="domain" description="RNA-binding S4" evidence="8">
    <location>
        <begin position="11"/>
        <end position="71"/>
    </location>
</feature>
<name>A0AAU9CRC1_9LACO</name>
<feature type="active site" evidence="5">
    <location>
        <position position="132"/>
    </location>
</feature>
<dbReference type="EC" id="5.4.99.-" evidence="7"/>
<evidence type="ECO:0000313" key="9">
    <source>
        <dbReference type="EMBL" id="BDR56474.1"/>
    </source>
</evidence>
<dbReference type="InterPro" id="IPR020103">
    <property type="entry name" value="PsdUridine_synth_cat_dom_sf"/>
</dbReference>
<dbReference type="Gene3D" id="3.10.290.10">
    <property type="entry name" value="RNA-binding S4 domain"/>
    <property type="match status" value="1"/>
</dbReference>
<dbReference type="PANTHER" id="PTHR21600:SF44">
    <property type="entry name" value="RIBOSOMAL LARGE SUBUNIT PSEUDOURIDINE SYNTHASE D"/>
    <property type="match status" value="1"/>
</dbReference>
<evidence type="ECO:0000256" key="7">
    <source>
        <dbReference type="RuleBase" id="RU362028"/>
    </source>
</evidence>
<accession>A0AAU9CRC1</accession>
<dbReference type="FunFam" id="3.30.2350.10:FF:000006">
    <property type="entry name" value="Pseudouridine synthase"/>
    <property type="match status" value="1"/>
</dbReference>
<dbReference type="PROSITE" id="PS01129">
    <property type="entry name" value="PSI_RLU"/>
    <property type="match status" value="1"/>
</dbReference>
<sequence>MNKISISKESGRLDKILNEKLELSRSQIQRLISEGNITLNGKSTKANVKPKEGDLIEVSEVERPPLKAEPEDIPLDIVYEDDDVLVVNKPAGMVVHPASGHFHGTLVNALMYHTNLAENDNAFRPGIVHRIDKDTSGLLMVAKSELALQSLSDQLKKKETLRKYYALVSGRITEDEGTIDAPLDRDPKNRLKRAVIAGGKSAVTHFFVEKRYDNFTFISCKLETGRTHQIRVHLKYIGHPVVGDPLYGSKETIKMHNGQLLHAGVLGFIHPRTKEFLSFSSPLPAYFEEILNTLE</sequence>
<evidence type="ECO:0000256" key="4">
    <source>
        <dbReference type="ARBA" id="ARBA00023235"/>
    </source>
</evidence>
<comment type="similarity">
    <text evidence="2 7">Belongs to the pseudouridine synthase RluA family.</text>
</comment>
<proteinExistence type="inferred from homology"/>
<dbReference type="GO" id="GO:0000455">
    <property type="term" value="P:enzyme-directed rRNA pseudouridine synthesis"/>
    <property type="evidence" value="ECO:0007669"/>
    <property type="project" value="UniProtKB-ARBA"/>
</dbReference>
<dbReference type="Proteomes" id="UP001321804">
    <property type="component" value="Chromosome"/>
</dbReference>
<evidence type="ECO:0000259" key="8">
    <source>
        <dbReference type="SMART" id="SM00363"/>
    </source>
</evidence>
<dbReference type="CDD" id="cd02869">
    <property type="entry name" value="PseudoU_synth_RluA_like"/>
    <property type="match status" value="1"/>
</dbReference>
<organism evidence="9 10">
    <name type="scientific">Xylocopilactobacillus apis</name>
    <dbReference type="NCBI Taxonomy" id="2932183"/>
    <lineage>
        <taxon>Bacteria</taxon>
        <taxon>Bacillati</taxon>
        <taxon>Bacillota</taxon>
        <taxon>Bacilli</taxon>
        <taxon>Lactobacillales</taxon>
        <taxon>Lactobacillaceae</taxon>
        <taxon>Xylocopilactobacillus</taxon>
    </lineage>
</organism>
<dbReference type="InterPro" id="IPR050188">
    <property type="entry name" value="RluA_PseudoU_synthase"/>
</dbReference>
<dbReference type="InterPro" id="IPR002942">
    <property type="entry name" value="S4_RNA-bd"/>
</dbReference>
<dbReference type="AlphaFoldDB" id="A0AAU9CRC1"/>
<dbReference type="RefSeq" id="WP_425613214.1">
    <property type="nucleotide sequence ID" value="NZ_AP026801.1"/>
</dbReference>
<dbReference type="Gene3D" id="3.30.2350.10">
    <property type="entry name" value="Pseudouridine synthase"/>
    <property type="match status" value="1"/>
</dbReference>
<comment type="function">
    <text evidence="7">Responsible for synthesis of pseudouridine from uracil.</text>
</comment>
<evidence type="ECO:0000313" key="10">
    <source>
        <dbReference type="Proteomes" id="UP001321804"/>
    </source>
</evidence>
<keyword evidence="4 7" id="KW-0413">Isomerase</keyword>
<reference evidence="9 10" key="1">
    <citation type="journal article" date="2023" name="Microbiol. Spectr.">
        <title>Symbiosis of Carpenter Bees with Uncharacterized Lactic Acid Bacteria Showing NAD Auxotrophy.</title>
        <authorList>
            <person name="Kawasaki S."/>
            <person name="Ozawa K."/>
            <person name="Mori T."/>
            <person name="Yamamoto A."/>
            <person name="Ito M."/>
            <person name="Ohkuma M."/>
            <person name="Sakamoto M."/>
            <person name="Matsutani M."/>
        </authorList>
    </citation>
    <scope>NUCLEOTIDE SEQUENCE [LARGE SCALE GENOMIC DNA]</scope>
    <source>
        <strain evidence="9 10">KimC2</strain>
    </source>
</reference>
<dbReference type="PANTHER" id="PTHR21600">
    <property type="entry name" value="MITOCHONDRIAL RNA PSEUDOURIDINE SYNTHASE"/>
    <property type="match status" value="1"/>
</dbReference>
<evidence type="ECO:0000256" key="1">
    <source>
        <dbReference type="ARBA" id="ARBA00000073"/>
    </source>
</evidence>
<evidence type="ECO:0000256" key="2">
    <source>
        <dbReference type="ARBA" id="ARBA00010876"/>
    </source>
</evidence>
<dbReference type="InterPro" id="IPR006224">
    <property type="entry name" value="PsdUridine_synth_RluA-like_CS"/>
</dbReference>
<dbReference type="GO" id="GO:0120159">
    <property type="term" value="F:rRNA pseudouridine synthase activity"/>
    <property type="evidence" value="ECO:0007669"/>
    <property type="project" value="UniProtKB-ARBA"/>
</dbReference>
<dbReference type="PROSITE" id="PS50889">
    <property type="entry name" value="S4"/>
    <property type="match status" value="1"/>
</dbReference>
<dbReference type="Pfam" id="PF00849">
    <property type="entry name" value="PseudoU_synth_2"/>
    <property type="match status" value="1"/>
</dbReference>
<dbReference type="KEGG" id="xak:KIMC2_10360"/>
<protein>
    <recommendedName>
        <fullName evidence="7">Pseudouridine synthase</fullName>
        <ecNumber evidence="7">5.4.99.-</ecNumber>
    </recommendedName>
</protein>
<dbReference type="NCBIfam" id="TIGR00005">
    <property type="entry name" value="rluA_subfam"/>
    <property type="match status" value="1"/>
</dbReference>
<comment type="catalytic activity">
    <reaction evidence="1 7">
        <text>a uridine in RNA = a pseudouridine in RNA</text>
        <dbReference type="Rhea" id="RHEA:48348"/>
        <dbReference type="Rhea" id="RHEA-COMP:12068"/>
        <dbReference type="Rhea" id="RHEA-COMP:12069"/>
        <dbReference type="ChEBI" id="CHEBI:65314"/>
        <dbReference type="ChEBI" id="CHEBI:65315"/>
    </reaction>
</comment>
<dbReference type="CDD" id="cd00165">
    <property type="entry name" value="S4"/>
    <property type="match status" value="1"/>
</dbReference>
<dbReference type="InterPro" id="IPR006145">
    <property type="entry name" value="PsdUridine_synth_RsuA/RluA"/>
</dbReference>
<dbReference type="GO" id="GO:0003723">
    <property type="term" value="F:RNA binding"/>
    <property type="evidence" value="ECO:0007669"/>
    <property type="project" value="UniProtKB-KW"/>
</dbReference>
<evidence type="ECO:0000256" key="5">
    <source>
        <dbReference type="PIRSR" id="PIRSR606225-1"/>
    </source>
</evidence>
<dbReference type="SUPFAM" id="SSF55174">
    <property type="entry name" value="Alpha-L RNA-binding motif"/>
    <property type="match status" value="1"/>
</dbReference>
<dbReference type="Pfam" id="PF01479">
    <property type="entry name" value="S4"/>
    <property type="match status" value="1"/>
</dbReference>
<dbReference type="SMART" id="SM00363">
    <property type="entry name" value="S4"/>
    <property type="match status" value="1"/>
</dbReference>
<dbReference type="InterPro" id="IPR036986">
    <property type="entry name" value="S4_RNA-bd_sf"/>
</dbReference>
<dbReference type="EMBL" id="AP026801">
    <property type="protein sequence ID" value="BDR56474.1"/>
    <property type="molecule type" value="Genomic_DNA"/>
</dbReference>
<gene>
    <name evidence="9" type="primary">rluD</name>
    <name evidence="9" type="ORF">KIMC2_10360</name>
</gene>
<evidence type="ECO:0000256" key="6">
    <source>
        <dbReference type="PROSITE-ProRule" id="PRU00182"/>
    </source>
</evidence>
<dbReference type="SUPFAM" id="SSF55120">
    <property type="entry name" value="Pseudouridine synthase"/>
    <property type="match status" value="1"/>
</dbReference>
<keyword evidence="10" id="KW-1185">Reference proteome</keyword>
<evidence type="ECO:0000256" key="3">
    <source>
        <dbReference type="ARBA" id="ARBA00022884"/>
    </source>
</evidence>
<dbReference type="InterPro" id="IPR006225">
    <property type="entry name" value="PsdUridine_synth_RluC/D"/>
</dbReference>